<name>A0A918X503_9ACTN</name>
<accession>A0A918X503</accession>
<dbReference type="PANTHER" id="PTHR43162:SF1">
    <property type="entry name" value="PRESTALK A DIFFERENTIATION PROTEIN A"/>
    <property type="match status" value="1"/>
</dbReference>
<dbReference type="EMBL" id="BMVC01000018">
    <property type="protein sequence ID" value="GHD12502.1"/>
    <property type="molecule type" value="Genomic_DNA"/>
</dbReference>
<sequence length="290" mass="30264">MAGAAGLAGMSMFLVTGATGKVGREAVDQLLALGHPVRALSRAPEEAGLPAGVEVVAGSPADPASLRAAFEGVSAALVVLSGDVGGEAAHVAAAARAAGTQRLVLLSSGGIEHPLPHGIAHEHRAAETAIEESGVPWTFLRPGPFHANTSWWIATVRDADAVRCWIGNNPGAPIDEFDIASAAVVALTEDGHLGKSYLLTGPQTLTSQEQARILGEVLGRELEFSVAPPEEVVEVFTRITGDRAAAESNVAALHSPEVPWARPTRAVRDLTGREPRPYRQWAVENAALFR</sequence>
<protein>
    <submittedName>
        <fullName evidence="2">Nucleotide-diphosphate-sugar epimerase</fullName>
    </submittedName>
</protein>
<dbReference type="InterPro" id="IPR051604">
    <property type="entry name" value="Ergot_Alk_Oxidoreductase"/>
</dbReference>
<evidence type="ECO:0000313" key="3">
    <source>
        <dbReference type="Proteomes" id="UP000638353"/>
    </source>
</evidence>
<dbReference type="Proteomes" id="UP000638353">
    <property type="component" value="Unassembled WGS sequence"/>
</dbReference>
<evidence type="ECO:0000259" key="1">
    <source>
        <dbReference type="Pfam" id="PF13460"/>
    </source>
</evidence>
<organism evidence="2 3">
    <name type="scientific">Streptomyces finlayi</name>
    <dbReference type="NCBI Taxonomy" id="67296"/>
    <lineage>
        <taxon>Bacteria</taxon>
        <taxon>Bacillati</taxon>
        <taxon>Actinomycetota</taxon>
        <taxon>Actinomycetes</taxon>
        <taxon>Kitasatosporales</taxon>
        <taxon>Streptomycetaceae</taxon>
        <taxon>Streptomyces</taxon>
    </lineage>
</organism>
<feature type="domain" description="NAD(P)-binding" evidence="1">
    <location>
        <begin position="17"/>
        <end position="151"/>
    </location>
</feature>
<dbReference type="AlphaFoldDB" id="A0A918X503"/>
<dbReference type="InterPro" id="IPR036291">
    <property type="entry name" value="NAD(P)-bd_dom_sf"/>
</dbReference>
<evidence type="ECO:0000313" key="2">
    <source>
        <dbReference type="EMBL" id="GHD12502.1"/>
    </source>
</evidence>
<dbReference type="Pfam" id="PF13460">
    <property type="entry name" value="NAD_binding_10"/>
    <property type="match status" value="1"/>
</dbReference>
<gene>
    <name evidence="2" type="ORF">GCM10010334_69580</name>
</gene>
<dbReference type="InterPro" id="IPR016040">
    <property type="entry name" value="NAD(P)-bd_dom"/>
</dbReference>
<reference evidence="2" key="1">
    <citation type="journal article" date="2014" name="Int. J. Syst. Evol. Microbiol.">
        <title>Complete genome sequence of Corynebacterium casei LMG S-19264T (=DSM 44701T), isolated from a smear-ripened cheese.</title>
        <authorList>
            <consortium name="US DOE Joint Genome Institute (JGI-PGF)"/>
            <person name="Walter F."/>
            <person name="Albersmeier A."/>
            <person name="Kalinowski J."/>
            <person name="Ruckert C."/>
        </authorList>
    </citation>
    <scope>NUCLEOTIDE SEQUENCE</scope>
    <source>
        <strain evidence="2">JCM 4637</strain>
    </source>
</reference>
<dbReference type="SUPFAM" id="SSF51735">
    <property type="entry name" value="NAD(P)-binding Rossmann-fold domains"/>
    <property type="match status" value="1"/>
</dbReference>
<comment type="caution">
    <text evidence="2">The sequence shown here is derived from an EMBL/GenBank/DDBJ whole genome shotgun (WGS) entry which is preliminary data.</text>
</comment>
<reference evidence="2" key="2">
    <citation type="submission" date="2020-09" db="EMBL/GenBank/DDBJ databases">
        <authorList>
            <person name="Sun Q."/>
            <person name="Ohkuma M."/>
        </authorList>
    </citation>
    <scope>NUCLEOTIDE SEQUENCE</scope>
    <source>
        <strain evidence="2">JCM 4637</strain>
    </source>
</reference>
<dbReference type="Gene3D" id="3.40.50.720">
    <property type="entry name" value="NAD(P)-binding Rossmann-like Domain"/>
    <property type="match status" value="1"/>
</dbReference>
<dbReference type="Gene3D" id="3.90.25.10">
    <property type="entry name" value="UDP-galactose 4-epimerase, domain 1"/>
    <property type="match status" value="1"/>
</dbReference>
<dbReference type="PANTHER" id="PTHR43162">
    <property type="match status" value="1"/>
</dbReference>
<proteinExistence type="predicted"/>